<dbReference type="Proteomes" id="UP001604336">
    <property type="component" value="Unassembled WGS sequence"/>
</dbReference>
<feature type="compositionally biased region" description="Polar residues" evidence="2">
    <location>
        <begin position="7"/>
        <end position="21"/>
    </location>
</feature>
<evidence type="ECO:0000313" key="3">
    <source>
        <dbReference type="EMBL" id="KAL2485918.1"/>
    </source>
</evidence>
<organism evidence="3 4">
    <name type="scientific">Abeliophyllum distichum</name>
    <dbReference type="NCBI Taxonomy" id="126358"/>
    <lineage>
        <taxon>Eukaryota</taxon>
        <taxon>Viridiplantae</taxon>
        <taxon>Streptophyta</taxon>
        <taxon>Embryophyta</taxon>
        <taxon>Tracheophyta</taxon>
        <taxon>Spermatophyta</taxon>
        <taxon>Magnoliopsida</taxon>
        <taxon>eudicotyledons</taxon>
        <taxon>Gunneridae</taxon>
        <taxon>Pentapetalae</taxon>
        <taxon>asterids</taxon>
        <taxon>lamiids</taxon>
        <taxon>Lamiales</taxon>
        <taxon>Oleaceae</taxon>
        <taxon>Forsythieae</taxon>
        <taxon>Abeliophyllum</taxon>
    </lineage>
</organism>
<keyword evidence="1" id="KW-0175">Coiled coil</keyword>
<name>A0ABD1RDP5_9LAMI</name>
<sequence>MPRVVLSSDNKCSIESSSDSTGMEGMEYDLNIVLNSIPLATDNEGLVKDSAPSKKRRPSDKGKGSASSKEIFTTTNVEKWGGRGRRLEDVPVDQPDEDPFDEQTTLHEICFPLTNANKNLELVRSCTLEPLRTGLSRMKVLSVNRTLSLYTRRMITMQNAMALVNKDLERHLEHMDLQEAEMKAEVASLKKEIGEKSSQAKLAEFRAKAQ</sequence>
<evidence type="ECO:0000256" key="2">
    <source>
        <dbReference type="SAM" id="MobiDB-lite"/>
    </source>
</evidence>
<evidence type="ECO:0000313" key="4">
    <source>
        <dbReference type="Proteomes" id="UP001604336"/>
    </source>
</evidence>
<dbReference type="AlphaFoldDB" id="A0ABD1RDP5"/>
<feature type="coiled-coil region" evidence="1">
    <location>
        <begin position="165"/>
        <end position="192"/>
    </location>
</feature>
<comment type="caution">
    <text evidence="3">The sequence shown here is derived from an EMBL/GenBank/DDBJ whole genome shotgun (WGS) entry which is preliminary data.</text>
</comment>
<gene>
    <name evidence="3" type="ORF">Adt_30674</name>
</gene>
<proteinExistence type="predicted"/>
<keyword evidence="4" id="KW-1185">Reference proteome</keyword>
<reference evidence="4" key="1">
    <citation type="submission" date="2024-07" db="EMBL/GenBank/DDBJ databases">
        <title>Two chromosome-level genome assemblies of Korean endemic species Abeliophyllum distichum and Forsythia ovata (Oleaceae).</title>
        <authorList>
            <person name="Jang H."/>
        </authorList>
    </citation>
    <scope>NUCLEOTIDE SEQUENCE [LARGE SCALE GENOMIC DNA]</scope>
</reference>
<protein>
    <submittedName>
        <fullName evidence="3">Uncharacterized protein</fullName>
    </submittedName>
</protein>
<feature type="region of interest" description="Disordered" evidence="2">
    <location>
        <begin position="43"/>
        <end position="72"/>
    </location>
</feature>
<feature type="region of interest" description="Disordered" evidence="2">
    <location>
        <begin position="1"/>
        <end position="24"/>
    </location>
</feature>
<accession>A0ABD1RDP5</accession>
<evidence type="ECO:0000256" key="1">
    <source>
        <dbReference type="SAM" id="Coils"/>
    </source>
</evidence>
<dbReference type="EMBL" id="JBFOLK010000009">
    <property type="protein sequence ID" value="KAL2485918.1"/>
    <property type="molecule type" value="Genomic_DNA"/>
</dbReference>